<keyword evidence="1" id="KW-0472">Membrane</keyword>
<keyword evidence="4" id="KW-1185">Reference proteome</keyword>
<dbReference type="OrthoDB" id="9804086at2"/>
<dbReference type="EMBL" id="CP021255">
    <property type="protein sequence ID" value="AVD70098.1"/>
    <property type="molecule type" value="Genomic_DNA"/>
</dbReference>
<protein>
    <recommendedName>
        <fullName evidence="2">DUF4145 domain-containing protein</fullName>
    </recommendedName>
</protein>
<dbReference type="KEGG" id="deo:CAY53_00220"/>
<evidence type="ECO:0000259" key="2">
    <source>
        <dbReference type="Pfam" id="PF13643"/>
    </source>
</evidence>
<accession>A0A2L1GKB1</accession>
<dbReference type="Pfam" id="PF13643">
    <property type="entry name" value="DUF4145"/>
    <property type="match status" value="1"/>
</dbReference>
<proteinExistence type="predicted"/>
<keyword evidence="1" id="KW-1133">Transmembrane helix</keyword>
<dbReference type="AlphaFoldDB" id="A0A2L1GKB1"/>
<organism evidence="3 4">
    <name type="scientific">Desulfobulbus oralis</name>
    <dbReference type="NCBI Taxonomy" id="1986146"/>
    <lineage>
        <taxon>Bacteria</taxon>
        <taxon>Pseudomonadati</taxon>
        <taxon>Thermodesulfobacteriota</taxon>
        <taxon>Desulfobulbia</taxon>
        <taxon>Desulfobulbales</taxon>
        <taxon>Desulfobulbaceae</taxon>
        <taxon>Desulfobulbus</taxon>
    </lineage>
</organism>
<evidence type="ECO:0000256" key="1">
    <source>
        <dbReference type="SAM" id="Phobius"/>
    </source>
</evidence>
<feature type="domain" description="DUF4145" evidence="2">
    <location>
        <begin position="22"/>
        <end position="113"/>
    </location>
</feature>
<dbReference type="Proteomes" id="UP000239867">
    <property type="component" value="Chromosome"/>
</dbReference>
<reference evidence="3 4" key="1">
    <citation type="journal article" date="2018" name="MBio">
        <title>Insights into the evolution of host association through the isolation and characterization of a novel human periodontal pathobiont, Desulfobulbus oralis.</title>
        <authorList>
            <person name="Cross K.L."/>
            <person name="Chirania P."/>
            <person name="Xiong W."/>
            <person name="Beall C.J."/>
            <person name="Elkins J.G."/>
            <person name="Giannone R.J."/>
            <person name="Griffen A.L."/>
            <person name="Guss A.M."/>
            <person name="Hettich R.L."/>
            <person name="Joshi S.S."/>
            <person name="Mokrzan E.M."/>
            <person name="Martin R.K."/>
            <person name="Zhulin I.B."/>
            <person name="Leys E.J."/>
            <person name="Podar M."/>
        </authorList>
    </citation>
    <scope>NUCLEOTIDE SEQUENCE [LARGE SCALE GENOMIC DNA]</scope>
    <source>
        <strain evidence="3 4">ORNL</strain>
    </source>
</reference>
<feature type="transmembrane region" description="Helical" evidence="1">
    <location>
        <begin position="170"/>
        <end position="187"/>
    </location>
</feature>
<sequence length="250" mass="27512">MDTPDFLGDDPRLAAFSEGVDSAEKLLATDPAASAVRSRSVMEQIIRWIYEVDGSLRQPPENTLAGLLHSAGFRQILRSELWRRLVGIHTLGNTAAHSAGPIPRTQAEEAIGALRELLRFAEKRYLHQEAAAPTPPAAEWREAPSTRNTAIVQARGGSLLGRVLRSTGKGAVLVLILIALFFALAHFEPTRPTVRRLWAKTRLWVPSLPENPASIIETDRGETVRCWQGPDGKKIYGNVQPADGRFKPCK</sequence>
<gene>
    <name evidence="3" type="ORF">CAY53_00220</name>
</gene>
<keyword evidence="1" id="KW-0812">Transmembrane</keyword>
<evidence type="ECO:0000313" key="4">
    <source>
        <dbReference type="Proteomes" id="UP000239867"/>
    </source>
</evidence>
<dbReference type="RefSeq" id="WP_104935424.1">
    <property type="nucleotide sequence ID" value="NZ_CP021255.1"/>
</dbReference>
<evidence type="ECO:0000313" key="3">
    <source>
        <dbReference type="EMBL" id="AVD70098.1"/>
    </source>
</evidence>
<dbReference type="InterPro" id="IPR025285">
    <property type="entry name" value="DUF4145"/>
</dbReference>
<name>A0A2L1GKB1_9BACT</name>